<evidence type="ECO:0000313" key="3">
    <source>
        <dbReference type="Proteomes" id="UP001168528"/>
    </source>
</evidence>
<dbReference type="EMBL" id="JAUKPO010000023">
    <property type="protein sequence ID" value="MDO1449939.1"/>
    <property type="molecule type" value="Genomic_DNA"/>
</dbReference>
<dbReference type="PANTHER" id="PTHR42760">
    <property type="entry name" value="SHORT-CHAIN DEHYDROGENASES/REDUCTASES FAMILY MEMBER"/>
    <property type="match status" value="1"/>
</dbReference>
<accession>A0ABT8RCW0</accession>
<dbReference type="SUPFAM" id="SSF51735">
    <property type="entry name" value="NAD(P)-binding Rossmann-fold domains"/>
    <property type="match status" value="1"/>
</dbReference>
<evidence type="ECO:0000256" key="1">
    <source>
        <dbReference type="ARBA" id="ARBA00006484"/>
    </source>
</evidence>
<dbReference type="Gene3D" id="3.40.50.720">
    <property type="entry name" value="NAD(P)-binding Rossmann-like Domain"/>
    <property type="match status" value="1"/>
</dbReference>
<dbReference type="Proteomes" id="UP001168528">
    <property type="component" value="Unassembled WGS sequence"/>
</dbReference>
<reference evidence="2" key="1">
    <citation type="submission" date="2023-07" db="EMBL/GenBank/DDBJ databases">
        <title>The genome sequence of Rhodocytophaga aerolata KACC 12507.</title>
        <authorList>
            <person name="Zhang X."/>
        </authorList>
    </citation>
    <scope>NUCLEOTIDE SEQUENCE</scope>
    <source>
        <strain evidence="2">KACC 12507</strain>
    </source>
</reference>
<protein>
    <submittedName>
        <fullName evidence="2">SDR family oxidoreductase</fullName>
    </submittedName>
</protein>
<dbReference type="InterPro" id="IPR002347">
    <property type="entry name" value="SDR_fam"/>
</dbReference>
<organism evidence="2 3">
    <name type="scientific">Rhodocytophaga aerolata</name>
    <dbReference type="NCBI Taxonomy" id="455078"/>
    <lineage>
        <taxon>Bacteria</taxon>
        <taxon>Pseudomonadati</taxon>
        <taxon>Bacteroidota</taxon>
        <taxon>Cytophagia</taxon>
        <taxon>Cytophagales</taxon>
        <taxon>Rhodocytophagaceae</taxon>
        <taxon>Rhodocytophaga</taxon>
    </lineage>
</organism>
<evidence type="ECO:0000313" key="2">
    <source>
        <dbReference type="EMBL" id="MDO1449939.1"/>
    </source>
</evidence>
<proteinExistence type="inferred from homology"/>
<name>A0ABT8RCW0_9BACT</name>
<dbReference type="PANTHER" id="PTHR42760:SF53">
    <property type="entry name" value="BLR4183 PROTEIN"/>
    <property type="match status" value="1"/>
</dbReference>
<comment type="caution">
    <text evidence="2">The sequence shown here is derived from an EMBL/GenBank/DDBJ whole genome shotgun (WGS) entry which is preliminary data.</text>
</comment>
<keyword evidence="3" id="KW-1185">Reference proteome</keyword>
<gene>
    <name evidence="2" type="ORF">Q0590_26910</name>
</gene>
<dbReference type="PRINTS" id="PR00080">
    <property type="entry name" value="SDRFAMILY"/>
</dbReference>
<dbReference type="PRINTS" id="PR00081">
    <property type="entry name" value="GDHRDH"/>
</dbReference>
<comment type="similarity">
    <text evidence="1">Belongs to the short-chain dehydrogenases/reductases (SDR) family.</text>
</comment>
<dbReference type="InterPro" id="IPR036291">
    <property type="entry name" value="NAD(P)-bd_dom_sf"/>
</dbReference>
<sequence length="252" mass="26599">MTTNKIALVTGASRGIGKDIALSLARKGTDVILTYRSQHAEAESVVAQIKALGRKAAALPLNAADTKSFDAFYGHLASVLKNTFDTTHFDFLINNAGTTLDSFITVDSLTEAQFEEMYHIHLKGVFFLTQKALPLLNNGGRIINLSSIAARISYQGNSAYSMMKGGVDVFTRNLALELGPRGITVNSIAPGAVFGGSTMPDTPQMRDYAAGIAALGRIATPEDIGGIAAFLCSEDAGWINGQRIEATGGVGL</sequence>
<dbReference type="Pfam" id="PF13561">
    <property type="entry name" value="adh_short_C2"/>
    <property type="match status" value="1"/>
</dbReference>